<reference evidence="2 3" key="1">
    <citation type="submission" date="2017-01" db="EMBL/GenBank/DDBJ databases">
        <title>Genome Analysis of Deinococcus marmoris KOPRI26562.</title>
        <authorList>
            <person name="Kim J.H."/>
            <person name="Oh H.-M."/>
        </authorList>
    </citation>
    <scope>NUCLEOTIDE SEQUENCE [LARGE SCALE GENOMIC DNA]</scope>
    <source>
        <strain evidence="2 3">KOPRI26562</strain>
    </source>
</reference>
<evidence type="ECO:0000256" key="1">
    <source>
        <dbReference type="SAM" id="SignalP"/>
    </source>
</evidence>
<evidence type="ECO:0000313" key="3">
    <source>
        <dbReference type="Proteomes" id="UP000186607"/>
    </source>
</evidence>
<dbReference type="RefSeq" id="WP_075836798.1">
    <property type="nucleotide sequence ID" value="NZ_MSTI01000165.1"/>
</dbReference>
<name>A0A1U7NS21_9DEIO</name>
<accession>A0A1U7NS21</accession>
<dbReference type="OrthoDB" id="9824388at2"/>
<gene>
    <name evidence="2" type="ORF">BOO71_0014059</name>
</gene>
<dbReference type="Proteomes" id="UP000186607">
    <property type="component" value="Unassembled WGS sequence"/>
</dbReference>
<dbReference type="AlphaFoldDB" id="A0A1U7NS21"/>
<keyword evidence="1" id="KW-0732">Signal</keyword>
<organism evidence="2 3">
    <name type="scientific">Deinococcus marmoris</name>
    <dbReference type="NCBI Taxonomy" id="249408"/>
    <lineage>
        <taxon>Bacteria</taxon>
        <taxon>Thermotogati</taxon>
        <taxon>Deinococcota</taxon>
        <taxon>Deinococci</taxon>
        <taxon>Deinococcales</taxon>
        <taxon>Deinococcaceae</taxon>
        <taxon>Deinococcus</taxon>
    </lineage>
</organism>
<dbReference type="PROSITE" id="PS51257">
    <property type="entry name" value="PROKAR_LIPOPROTEIN"/>
    <property type="match status" value="1"/>
</dbReference>
<proteinExistence type="predicted"/>
<evidence type="ECO:0000313" key="2">
    <source>
        <dbReference type="EMBL" id="OLV15718.1"/>
    </source>
</evidence>
<dbReference type="EMBL" id="MSTI01000165">
    <property type="protein sequence ID" value="OLV15718.1"/>
    <property type="molecule type" value="Genomic_DNA"/>
</dbReference>
<protein>
    <submittedName>
        <fullName evidence="2">Uncharacterized protein</fullName>
    </submittedName>
</protein>
<feature type="signal peptide" evidence="1">
    <location>
        <begin position="1"/>
        <end position="18"/>
    </location>
</feature>
<keyword evidence="3" id="KW-1185">Reference proteome</keyword>
<feature type="chain" id="PRO_5013273468" evidence="1">
    <location>
        <begin position="19"/>
        <end position="217"/>
    </location>
</feature>
<sequence>MNYRLPALLLLSVTLLSACGGGSSTPPVNNPPPKDTTPIKTPPVKPLPGNTANTANFTFKASGSPTASLAPMTGANGTVGGTFENPDSTGVSGGLAVVYETAASDRISERTLGFFFRNQSGTFKVGDRLPLYNTARFFLADTPPDGATVIYGETYRSGDRQSQDWTSIDGVLIVNTISPTAIKFTLENAVMSEDIFKENDPDKFTVYGTITYDPRPQ</sequence>
<comment type="caution">
    <text evidence="2">The sequence shown here is derived from an EMBL/GenBank/DDBJ whole genome shotgun (WGS) entry which is preliminary data.</text>
</comment>